<keyword evidence="10" id="KW-1015">Disulfide bond</keyword>
<dbReference type="InterPro" id="IPR045087">
    <property type="entry name" value="Cu-oxidase_fam"/>
</dbReference>
<evidence type="ECO:0000256" key="4">
    <source>
        <dbReference type="ARBA" id="ARBA00010609"/>
    </source>
</evidence>
<dbReference type="Pfam" id="PF00394">
    <property type="entry name" value="Cu-oxidase"/>
    <property type="match status" value="1"/>
</dbReference>
<evidence type="ECO:0000256" key="12">
    <source>
        <dbReference type="SAM" id="SignalP"/>
    </source>
</evidence>
<evidence type="ECO:0000256" key="1">
    <source>
        <dbReference type="ARBA" id="ARBA00000349"/>
    </source>
</evidence>
<organism evidence="16">
    <name type="scientific">Amylostereum areolatum</name>
    <dbReference type="NCBI Taxonomy" id="103385"/>
    <lineage>
        <taxon>Eukaryota</taxon>
        <taxon>Fungi</taxon>
        <taxon>Dikarya</taxon>
        <taxon>Basidiomycota</taxon>
        <taxon>Agaricomycotina</taxon>
        <taxon>Agaricomycetes</taxon>
        <taxon>Russulales</taxon>
        <taxon>Stereaceae</taxon>
        <taxon>Amylostereum</taxon>
    </lineage>
</organism>
<comment type="similarity">
    <text evidence="4">Belongs to the multicopper oxidase family.</text>
</comment>
<accession>A0A873P8V7</accession>
<keyword evidence="11" id="KW-0325">Glycoprotein</keyword>
<dbReference type="InterPro" id="IPR011706">
    <property type="entry name" value="Cu-oxidase_C"/>
</dbReference>
<dbReference type="FunFam" id="2.60.40.420:FF:000045">
    <property type="entry name" value="Laccase 2"/>
    <property type="match status" value="1"/>
</dbReference>
<dbReference type="InterPro" id="IPR001117">
    <property type="entry name" value="Cu-oxidase_2nd"/>
</dbReference>
<feature type="domain" description="Plastocyanin-like" evidence="13">
    <location>
        <begin position="163"/>
        <end position="305"/>
    </location>
</feature>
<comment type="subcellular location">
    <subcellularLocation>
        <location evidence="3">Secreted</location>
    </subcellularLocation>
</comment>
<feature type="signal peptide" evidence="12">
    <location>
        <begin position="1"/>
        <end position="19"/>
    </location>
</feature>
<dbReference type="SUPFAM" id="SSF49503">
    <property type="entry name" value="Cupredoxins"/>
    <property type="match status" value="3"/>
</dbReference>
<dbReference type="EMBL" id="MT648845">
    <property type="protein sequence ID" value="QPA20092.1"/>
    <property type="molecule type" value="mRNA"/>
</dbReference>
<protein>
    <recommendedName>
        <fullName evidence="5">laccase</fullName>
        <ecNumber evidence="5">1.10.3.2</ecNumber>
    </recommendedName>
</protein>
<evidence type="ECO:0000259" key="13">
    <source>
        <dbReference type="Pfam" id="PF00394"/>
    </source>
</evidence>
<dbReference type="PANTHER" id="PTHR11709">
    <property type="entry name" value="MULTI-COPPER OXIDASE"/>
    <property type="match status" value="1"/>
</dbReference>
<evidence type="ECO:0000256" key="2">
    <source>
        <dbReference type="ARBA" id="ARBA00001935"/>
    </source>
</evidence>
<comment type="catalytic activity">
    <reaction evidence="1">
        <text>4 hydroquinone + O2 = 4 benzosemiquinone + 2 H2O</text>
        <dbReference type="Rhea" id="RHEA:11276"/>
        <dbReference type="ChEBI" id="CHEBI:15377"/>
        <dbReference type="ChEBI" id="CHEBI:15379"/>
        <dbReference type="ChEBI" id="CHEBI:17594"/>
        <dbReference type="ChEBI" id="CHEBI:17977"/>
        <dbReference type="EC" id="1.10.3.2"/>
    </reaction>
</comment>
<dbReference type="InterPro" id="IPR011707">
    <property type="entry name" value="Cu-oxidase-like_N"/>
</dbReference>
<evidence type="ECO:0000256" key="8">
    <source>
        <dbReference type="ARBA" id="ARBA00023002"/>
    </source>
</evidence>
<evidence type="ECO:0000259" key="14">
    <source>
        <dbReference type="Pfam" id="PF07731"/>
    </source>
</evidence>
<name>A0A873P8V7_9AGAM</name>
<dbReference type="AlphaFoldDB" id="A0A873P8V7"/>
<comment type="cofactor">
    <cofactor evidence="2">
        <name>Cu cation</name>
        <dbReference type="ChEBI" id="CHEBI:23378"/>
    </cofactor>
</comment>
<keyword evidence="9" id="KW-0186">Copper</keyword>
<dbReference type="EC" id="1.10.3.2" evidence="5"/>
<dbReference type="Pfam" id="PF07732">
    <property type="entry name" value="Cu-oxidase_3"/>
    <property type="match status" value="1"/>
</dbReference>
<evidence type="ECO:0000256" key="9">
    <source>
        <dbReference type="ARBA" id="ARBA00023008"/>
    </source>
</evidence>
<reference evidence="16" key="1">
    <citation type="submission" date="2020-06" db="EMBL/GenBank/DDBJ databases">
        <title>Systematic Analysis and Functional Characterization of the Amylostereum areolatum Laccases in Lignin Degradation through Molecular Docking.</title>
        <authorList>
            <person name="Fu N."/>
            <person name="Ren L."/>
        </authorList>
    </citation>
    <scope>NUCLEOTIDE SEQUENCE</scope>
    <source>
        <strain evidence="16">HG-01</strain>
    </source>
</reference>
<evidence type="ECO:0000256" key="7">
    <source>
        <dbReference type="ARBA" id="ARBA00022723"/>
    </source>
</evidence>
<sequence>MFGPSLILPLVSLTPPITAVTVGPTVDLSVGNADIAPDGLSRSSVLAGGTFPGPVIRGTKGDRFLINVTDNLVDTNQDVVTTIHWHGFFQHGTNWADGVDAVTQCPIIPGNSFLYNFTVPDQAGDYWYHSHYQAQYCDGLRGAFIVDDPADPQAHLYDVDNETTIITLADWYHYFSTQAGDHPNVDVSSTLINGLGRANASSTAPLAVVNVRRNTRYRLRIISMSCDPNFLFSIDKHQLQIIAVDGENVQPHLVDSIQVFAAQRYSVVLNANQPVNNYWIRALGNYENASFTGGQSSAILRYAGAPISEPAPSSQNLGHLLSETELHPLDNPNAPGTPGQGRADINLVLSPTFNFESLEYEVNGVTFLPPSVPVLLQILSGNMPPQSLLPGGSVIQLDLNKTVEIAFPVDNTTVAGPHPIHLHGHSFSVVRSAGQNGYNYQNPVRRDTVSLGATGDNVTIRFETDNPGPWFIHCHIDWHLERGFAVVLAEGVPETSSTVVPPPAWSALCPAYNAFQEQANNVTQG</sequence>
<feature type="domain" description="Plastocyanin-like" evidence="14">
    <location>
        <begin position="368"/>
        <end position="491"/>
    </location>
</feature>
<evidence type="ECO:0000313" key="16">
    <source>
        <dbReference type="EMBL" id="QPA20092.1"/>
    </source>
</evidence>
<dbReference type="InterPro" id="IPR033138">
    <property type="entry name" value="Cu_oxidase_CS"/>
</dbReference>
<evidence type="ECO:0000256" key="5">
    <source>
        <dbReference type="ARBA" id="ARBA00012297"/>
    </source>
</evidence>
<keyword evidence="7" id="KW-0479">Metal-binding</keyword>
<evidence type="ECO:0000256" key="6">
    <source>
        <dbReference type="ARBA" id="ARBA00022525"/>
    </source>
</evidence>
<evidence type="ECO:0000256" key="11">
    <source>
        <dbReference type="ARBA" id="ARBA00023180"/>
    </source>
</evidence>
<dbReference type="PROSITE" id="PS00079">
    <property type="entry name" value="MULTICOPPER_OXIDASE1"/>
    <property type="match status" value="1"/>
</dbReference>
<evidence type="ECO:0000256" key="3">
    <source>
        <dbReference type="ARBA" id="ARBA00004613"/>
    </source>
</evidence>
<proteinExistence type="evidence at transcript level"/>
<dbReference type="Gene3D" id="2.60.40.420">
    <property type="entry name" value="Cupredoxins - blue copper proteins"/>
    <property type="match status" value="3"/>
</dbReference>
<feature type="chain" id="PRO_5033030490" description="laccase" evidence="12">
    <location>
        <begin position="20"/>
        <end position="525"/>
    </location>
</feature>
<dbReference type="SMR" id="A0A873P8V7"/>
<dbReference type="GO" id="GO:0005576">
    <property type="term" value="C:extracellular region"/>
    <property type="evidence" value="ECO:0007669"/>
    <property type="project" value="UniProtKB-SubCell"/>
</dbReference>
<dbReference type="InterPro" id="IPR008972">
    <property type="entry name" value="Cupredoxin"/>
</dbReference>
<feature type="domain" description="Plastocyanin-like" evidence="15">
    <location>
        <begin position="31"/>
        <end position="150"/>
    </location>
</feature>
<dbReference type="GO" id="GO:0005507">
    <property type="term" value="F:copper ion binding"/>
    <property type="evidence" value="ECO:0007669"/>
    <property type="project" value="InterPro"/>
</dbReference>
<evidence type="ECO:0000259" key="15">
    <source>
        <dbReference type="Pfam" id="PF07732"/>
    </source>
</evidence>
<dbReference type="Pfam" id="PF07731">
    <property type="entry name" value="Cu-oxidase_2"/>
    <property type="match status" value="1"/>
</dbReference>
<keyword evidence="6" id="KW-0964">Secreted</keyword>
<dbReference type="CDD" id="cd13903">
    <property type="entry name" value="CuRO_3_Tv-LCC_like"/>
    <property type="match status" value="1"/>
</dbReference>
<keyword evidence="12" id="KW-0732">Signal</keyword>
<dbReference type="PANTHER" id="PTHR11709:SF394">
    <property type="entry name" value="FI03373P-RELATED"/>
    <property type="match status" value="1"/>
</dbReference>
<keyword evidence="8 16" id="KW-0560">Oxidoreductase</keyword>
<evidence type="ECO:0000256" key="10">
    <source>
        <dbReference type="ARBA" id="ARBA00023157"/>
    </source>
</evidence>
<dbReference type="GO" id="GO:0052716">
    <property type="term" value="F:hydroquinone:oxygen oxidoreductase activity"/>
    <property type="evidence" value="ECO:0007669"/>
    <property type="project" value="UniProtKB-EC"/>
</dbReference>